<protein>
    <submittedName>
        <fullName evidence="6">LLM class flavin-dependent oxidoreductase</fullName>
        <ecNumber evidence="6">1.-.-.-</ecNumber>
    </submittedName>
</protein>
<keyword evidence="1" id="KW-0285">Flavoprotein</keyword>
<keyword evidence="2" id="KW-0288">FMN</keyword>
<feature type="domain" description="Luciferase-like" evidence="5">
    <location>
        <begin position="16"/>
        <end position="336"/>
    </location>
</feature>
<evidence type="ECO:0000259" key="5">
    <source>
        <dbReference type="Pfam" id="PF00296"/>
    </source>
</evidence>
<dbReference type="EC" id="1.-.-.-" evidence="6"/>
<dbReference type="InterPro" id="IPR050172">
    <property type="entry name" value="SsuD_RutA_monooxygenase"/>
</dbReference>
<evidence type="ECO:0000256" key="4">
    <source>
        <dbReference type="ARBA" id="ARBA00023033"/>
    </source>
</evidence>
<dbReference type="CDD" id="cd01094">
    <property type="entry name" value="Alkanesulfonate_monoxygenase"/>
    <property type="match status" value="1"/>
</dbReference>
<name>A0ABY8P129_9GAMM</name>
<keyword evidence="3 6" id="KW-0560">Oxidoreductase</keyword>
<dbReference type="SUPFAM" id="SSF51679">
    <property type="entry name" value="Bacterial luciferase-like"/>
    <property type="match status" value="1"/>
</dbReference>
<dbReference type="InterPro" id="IPR036661">
    <property type="entry name" value="Luciferase-like_sf"/>
</dbReference>
<reference evidence="6 7" key="1">
    <citation type="submission" date="2023-04" db="EMBL/GenBank/DDBJ databases">
        <title>Genome dynamics across the evolutionary transition to endosymbiosis.</title>
        <authorList>
            <person name="Siozios S."/>
            <person name="Nadal-Jimenez P."/>
            <person name="Azagi T."/>
            <person name="Sprong H."/>
            <person name="Frost C.L."/>
            <person name="Parratt S.R."/>
            <person name="Taylor G."/>
            <person name="Brettell L."/>
            <person name="Lew K.C."/>
            <person name="Croft L."/>
            <person name="King K.C."/>
            <person name="Brockhurst M.A."/>
            <person name="Hypsa V."/>
            <person name="Novakova E."/>
            <person name="Darby A.C."/>
            <person name="Hurst G.D.D."/>
        </authorList>
    </citation>
    <scope>NUCLEOTIDE SEQUENCE [LARGE SCALE GENOMIC DNA]</scope>
    <source>
        <strain evidence="7">aApi_AU</strain>
    </source>
</reference>
<evidence type="ECO:0000313" key="6">
    <source>
        <dbReference type="EMBL" id="WGO83190.1"/>
    </source>
</evidence>
<dbReference type="Pfam" id="PF00296">
    <property type="entry name" value="Bac_luciferase"/>
    <property type="match status" value="1"/>
</dbReference>
<dbReference type="InterPro" id="IPR011251">
    <property type="entry name" value="Luciferase-like_dom"/>
</dbReference>
<sequence>MQNNTNPMFNNNKFKLGIFSINCSGGLAMTTVKESWLNSWENNLKIAQLADKAGLEFILPVARWLGYEKGSSFHANVLEPTILASALLALTNNIAIFTTVHTSFHHPVVVAKQLTTIDHIGHGRTGLNVVCGWNTIEYEGLGIKFWQQHEERYRYSREWFDIVKNLWWRKEPFDWNGQFFKLKDVYSFPLPLQKKIPILNAAGSNEGKQFAICNADYLFTSMMDLAHLQKNIKELKEQAKLQNRKTPLGLLTCCYVVCRQTRKEAEEYLHYYSQEKADWQSVDKIINLAFNNTHSFPKEQLHSARNRFSAGFGGYPLVGSPDDISKEIVALYNAGLSGAALSFVNYLDEFPYFRDEVLPRLEKQGLRESYKY</sequence>
<evidence type="ECO:0000256" key="2">
    <source>
        <dbReference type="ARBA" id="ARBA00022643"/>
    </source>
</evidence>
<dbReference type="PANTHER" id="PTHR42847">
    <property type="entry name" value="ALKANESULFONATE MONOOXYGENASE"/>
    <property type="match status" value="1"/>
</dbReference>
<evidence type="ECO:0000313" key="7">
    <source>
        <dbReference type="Proteomes" id="UP001231859"/>
    </source>
</evidence>
<accession>A0ABY8P129</accession>
<dbReference type="EMBL" id="CP123759">
    <property type="protein sequence ID" value="WGO83190.1"/>
    <property type="molecule type" value="Genomic_DNA"/>
</dbReference>
<dbReference type="GO" id="GO:0016491">
    <property type="term" value="F:oxidoreductase activity"/>
    <property type="evidence" value="ECO:0007669"/>
    <property type="project" value="UniProtKB-KW"/>
</dbReference>
<proteinExistence type="predicted"/>
<organism evidence="6 7">
    <name type="scientific">Arsenophonus apicola</name>
    <dbReference type="NCBI Taxonomy" id="2879119"/>
    <lineage>
        <taxon>Bacteria</taxon>
        <taxon>Pseudomonadati</taxon>
        <taxon>Pseudomonadota</taxon>
        <taxon>Gammaproteobacteria</taxon>
        <taxon>Enterobacterales</taxon>
        <taxon>Morganellaceae</taxon>
        <taxon>Arsenophonus</taxon>
    </lineage>
</organism>
<keyword evidence="7" id="KW-1185">Reference proteome</keyword>
<keyword evidence="4" id="KW-0503">Monooxygenase</keyword>
<dbReference type="PANTHER" id="PTHR42847:SF4">
    <property type="entry name" value="ALKANESULFONATE MONOOXYGENASE-RELATED"/>
    <property type="match status" value="1"/>
</dbReference>
<gene>
    <name evidence="6" type="ORF">QG404_12725</name>
</gene>
<dbReference type="Gene3D" id="3.20.20.30">
    <property type="entry name" value="Luciferase-like domain"/>
    <property type="match status" value="1"/>
</dbReference>
<evidence type="ECO:0000256" key="1">
    <source>
        <dbReference type="ARBA" id="ARBA00022630"/>
    </source>
</evidence>
<evidence type="ECO:0000256" key="3">
    <source>
        <dbReference type="ARBA" id="ARBA00023002"/>
    </source>
</evidence>
<dbReference type="Proteomes" id="UP001231859">
    <property type="component" value="Chromosome"/>
</dbReference>
<dbReference type="RefSeq" id="WP_280937845.1">
    <property type="nucleotide sequence ID" value="NZ_CP123759.1"/>
</dbReference>